<accession>A0A840QRM4</accession>
<dbReference type="InterPro" id="IPR025714">
    <property type="entry name" value="Methyltranfer_dom"/>
</dbReference>
<evidence type="ECO:0000313" key="3">
    <source>
        <dbReference type="Proteomes" id="UP000551878"/>
    </source>
</evidence>
<evidence type="ECO:0000259" key="1">
    <source>
        <dbReference type="Pfam" id="PF13847"/>
    </source>
</evidence>
<dbReference type="Proteomes" id="UP000551878">
    <property type="component" value="Unassembled WGS sequence"/>
</dbReference>
<comment type="caution">
    <text evidence="2">The sequence shown here is derived from an EMBL/GenBank/DDBJ whole genome shotgun (WGS) entry which is preliminary data.</text>
</comment>
<dbReference type="Pfam" id="PF13847">
    <property type="entry name" value="Methyltransf_31"/>
    <property type="match status" value="1"/>
</dbReference>
<protein>
    <submittedName>
        <fullName evidence="2">D-arabinose 1-dehydrogenase-like Zn-dependent alcohol dehydrogenase</fullName>
    </submittedName>
</protein>
<proteinExistence type="predicted"/>
<name>A0A840QRM4_9BACI</name>
<dbReference type="EMBL" id="JACHHB010000009">
    <property type="protein sequence ID" value="MBB5174000.1"/>
    <property type="molecule type" value="Genomic_DNA"/>
</dbReference>
<evidence type="ECO:0000313" key="2">
    <source>
        <dbReference type="EMBL" id="MBB5174000.1"/>
    </source>
</evidence>
<dbReference type="RefSeq" id="WP_184664430.1">
    <property type="nucleotide sequence ID" value="NZ_JACHHB010000009.1"/>
</dbReference>
<sequence>MKKLFANIEKMTCGFKPGYTIYCRAYKHVIEQEIALANIQEGDVVLNIGCGSLPFTSIHIAQMTNAKVIGIDRDVEAVKNAKEITKKFGVDDRVQIIHGDGEEDLGMDFEVAIVALQAGAKERIYKRLMEQGGEGCRVVFRQPREKFESVYGSLPDSLIPTSKAVHPMKAFKESFLFRGVEKKEGSA</sequence>
<dbReference type="AlphaFoldDB" id="A0A840QRM4"/>
<keyword evidence="3" id="KW-1185">Reference proteome</keyword>
<reference evidence="2 3" key="1">
    <citation type="submission" date="2020-08" db="EMBL/GenBank/DDBJ databases">
        <title>Genomic Encyclopedia of Type Strains, Phase IV (KMG-IV): sequencing the most valuable type-strain genomes for metagenomic binning, comparative biology and taxonomic classification.</title>
        <authorList>
            <person name="Goeker M."/>
        </authorList>
    </citation>
    <scope>NUCLEOTIDE SEQUENCE [LARGE SCALE GENOMIC DNA]</scope>
    <source>
        <strain evidence="2 3">DSM 24696</strain>
    </source>
</reference>
<dbReference type="SUPFAM" id="SSF53335">
    <property type="entry name" value="S-adenosyl-L-methionine-dependent methyltransferases"/>
    <property type="match status" value="1"/>
</dbReference>
<organism evidence="2 3">
    <name type="scientific">Texcoconibacillus texcoconensis</name>
    <dbReference type="NCBI Taxonomy" id="1095777"/>
    <lineage>
        <taxon>Bacteria</taxon>
        <taxon>Bacillati</taxon>
        <taxon>Bacillota</taxon>
        <taxon>Bacilli</taxon>
        <taxon>Bacillales</taxon>
        <taxon>Bacillaceae</taxon>
        <taxon>Texcoconibacillus</taxon>
    </lineage>
</organism>
<dbReference type="Gene3D" id="3.40.50.150">
    <property type="entry name" value="Vaccinia Virus protein VP39"/>
    <property type="match status" value="1"/>
</dbReference>
<dbReference type="InterPro" id="IPR029063">
    <property type="entry name" value="SAM-dependent_MTases_sf"/>
</dbReference>
<feature type="domain" description="Methyltransferase" evidence="1">
    <location>
        <begin position="40"/>
        <end position="131"/>
    </location>
</feature>
<gene>
    <name evidence="2" type="ORF">HNQ41_002190</name>
</gene>